<feature type="region of interest" description="Disordered" evidence="1">
    <location>
        <begin position="191"/>
        <end position="225"/>
    </location>
</feature>
<evidence type="ECO:0000313" key="2">
    <source>
        <dbReference type="EMBL" id="CEM56172.1"/>
    </source>
</evidence>
<dbReference type="AlphaFoldDB" id="A0A0G4IFT9"/>
<feature type="region of interest" description="Disordered" evidence="1">
    <location>
        <begin position="1"/>
        <end position="148"/>
    </location>
</feature>
<dbReference type="VEuPathDB" id="CryptoDB:Cvel_14144"/>
<name>A0A0G4IFT9_9ALVE</name>
<evidence type="ECO:0000256" key="1">
    <source>
        <dbReference type="SAM" id="MobiDB-lite"/>
    </source>
</evidence>
<dbReference type="EMBL" id="CDMZ01005949">
    <property type="protein sequence ID" value="CEM56172.1"/>
    <property type="molecule type" value="Genomic_DNA"/>
</dbReference>
<feature type="compositionally biased region" description="Low complexity" evidence="1">
    <location>
        <begin position="13"/>
        <end position="22"/>
    </location>
</feature>
<proteinExistence type="predicted"/>
<feature type="compositionally biased region" description="Basic and acidic residues" evidence="1">
    <location>
        <begin position="97"/>
        <end position="130"/>
    </location>
</feature>
<feature type="compositionally biased region" description="Basic and acidic residues" evidence="1">
    <location>
        <begin position="51"/>
        <end position="60"/>
    </location>
</feature>
<reference evidence="2" key="1">
    <citation type="submission" date="2014-11" db="EMBL/GenBank/DDBJ databases">
        <authorList>
            <person name="Otto D Thomas"/>
            <person name="Naeem Raeece"/>
        </authorList>
    </citation>
    <scope>NUCLEOTIDE SEQUENCE</scope>
</reference>
<protein>
    <submittedName>
        <fullName evidence="2">Uncharacterized protein</fullName>
    </submittedName>
</protein>
<accession>A0A0G4IFT9</accession>
<sequence length="225" mass="24181">MQTQPEQKKSGKAKGPAGSQKQPGAAGAEGFDLKGTLESLGGLLGGGGKSMGEEEKEKLRKMLTAVGNIVERGMGPKREAPDGKGYAQRDLGGSISIHEEMSEKEFEADEQRRQRERETDSRGKKDEPAASRDPPAAATEAPLPSLKDLQSVLDRLEAAEEEFYAQGGEDGLQTDAALRAWRKTRNPREAVRVGLSAAKGPSPGEEENPWETAYPREGGLMQPPN</sequence>
<gene>
    <name evidence="2" type="ORF">Cvel_14144</name>
</gene>
<organism evidence="2">
    <name type="scientific">Chromera velia CCMP2878</name>
    <dbReference type="NCBI Taxonomy" id="1169474"/>
    <lineage>
        <taxon>Eukaryota</taxon>
        <taxon>Sar</taxon>
        <taxon>Alveolata</taxon>
        <taxon>Colpodellida</taxon>
        <taxon>Chromeraceae</taxon>
        <taxon>Chromera</taxon>
    </lineage>
</organism>